<gene>
    <name evidence="2" type="ORF">N0F65_011614</name>
</gene>
<protein>
    <recommendedName>
        <fullName evidence="1">Putative restriction endonuclease domain-containing protein</fullName>
    </recommendedName>
</protein>
<keyword evidence="3" id="KW-1185">Reference proteome</keyword>
<dbReference type="InterPro" id="IPR011335">
    <property type="entry name" value="Restrct_endonuc-II-like"/>
</dbReference>
<proteinExistence type="predicted"/>
<dbReference type="Pfam" id="PF05685">
    <property type="entry name" value="Uma2"/>
    <property type="match status" value="1"/>
</dbReference>
<comment type="caution">
    <text evidence="2">The sequence shown here is derived from an EMBL/GenBank/DDBJ whole genome shotgun (WGS) entry which is preliminary data.</text>
</comment>
<reference evidence="2" key="2">
    <citation type="journal article" date="2023" name="Microbiol Resour">
        <title>Decontamination and Annotation of the Draft Genome Sequence of the Oomycete Lagenidium giganteum ARSEF 373.</title>
        <authorList>
            <person name="Morgan W.R."/>
            <person name="Tartar A."/>
        </authorList>
    </citation>
    <scope>NUCLEOTIDE SEQUENCE</scope>
    <source>
        <strain evidence="2">ARSEF 373</strain>
    </source>
</reference>
<reference evidence="2" key="1">
    <citation type="submission" date="2022-11" db="EMBL/GenBank/DDBJ databases">
        <authorList>
            <person name="Morgan W.R."/>
            <person name="Tartar A."/>
        </authorList>
    </citation>
    <scope>NUCLEOTIDE SEQUENCE</scope>
    <source>
        <strain evidence="2">ARSEF 373</strain>
    </source>
</reference>
<dbReference type="GO" id="GO:0006281">
    <property type="term" value="P:DNA repair"/>
    <property type="evidence" value="ECO:0007669"/>
    <property type="project" value="UniProtKB-ARBA"/>
</dbReference>
<dbReference type="PANTHER" id="PTHR34107">
    <property type="entry name" value="SLL0198 PROTEIN-RELATED"/>
    <property type="match status" value="1"/>
</dbReference>
<dbReference type="SUPFAM" id="SSF52980">
    <property type="entry name" value="Restriction endonuclease-like"/>
    <property type="match status" value="1"/>
</dbReference>
<dbReference type="Proteomes" id="UP001146120">
    <property type="component" value="Unassembled WGS sequence"/>
</dbReference>
<organism evidence="2 3">
    <name type="scientific">Lagenidium giganteum</name>
    <dbReference type="NCBI Taxonomy" id="4803"/>
    <lineage>
        <taxon>Eukaryota</taxon>
        <taxon>Sar</taxon>
        <taxon>Stramenopiles</taxon>
        <taxon>Oomycota</taxon>
        <taxon>Peronosporomycetes</taxon>
        <taxon>Pythiales</taxon>
        <taxon>Pythiaceae</taxon>
    </lineage>
</organism>
<dbReference type="AlphaFoldDB" id="A0AAV2ZBD1"/>
<evidence type="ECO:0000259" key="1">
    <source>
        <dbReference type="Pfam" id="PF05685"/>
    </source>
</evidence>
<dbReference type="InterPro" id="IPR012296">
    <property type="entry name" value="Nuclease_put_TT1808"/>
</dbReference>
<evidence type="ECO:0000313" key="2">
    <source>
        <dbReference type="EMBL" id="DBA03255.1"/>
    </source>
</evidence>
<dbReference type="CDD" id="cd06260">
    <property type="entry name" value="DUF820-like"/>
    <property type="match status" value="1"/>
</dbReference>
<name>A0AAV2ZBD1_9STRA</name>
<dbReference type="InterPro" id="IPR008538">
    <property type="entry name" value="Uma2"/>
</dbReference>
<evidence type="ECO:0000313" key="3">
    <source>
        <dbReference type="Proteomes" id="UP001146120"/>
    </source>
</evidence>
<accession>A0AAV2ZBD1</accession>
<dbReference type="EMBL" id="DAKRPA010000021">
    <property type="protein sequence ID" value="DBA03255.1"/>
    <property type="molecule type" value="Genomic_DNA"/>
</dbReference>
<dbReference type="Gene3D" id="3.90.1570.10">
    <property type="entry name" value="tt1808, chain A"/>
    <property type="match status" value="1"/>
</dbReference>
<feature type="domain" description="Putative restriction endonuclease" evidence="1">
    <location>
        <begin position="80"/>
        <end position="191"/>
    </location>
</feature>
<dbReference type="PANTHER" id="PTHR34107:SF7">
    <property type="entry name" value="SLR2092 PROTEIN"/>
    <property type="match status" value="1"/>
</dbReference>
<sequence>MTAPQKKSHQDGLARLVHDLKSTKTLCRVKDYPGVSVEQLNEYVKEHGPLVHPVVGEQPGFFVDEGRFIPFRKVVPGRGMIGTEISGAIRDWIRWSGHGGSVTDAQGEFMIDNTMLRIPDVAYIPREHARQLTDAQRWTRAGEPFAPTFVVEIDTLTGPHSNLDALDHKMRREYFPHGVQLGWLIDPKNKIMNPARRRKKKLILFAQKMTVDNDSVNVVHGLLIKNHTVLQVRELGVGRIVRTIS</sequence>